<organism evidence="2 3">
    <name type="scientific">Brucella pseudogrignonensis</name>
    <dbReference type="NCBI Taxonomy" id="419475"/>
    <lineage>
        <taxon>Bacteria</taxon>
        <taxon>Pseudomonadati</taxon>
        <taxon>Pseudomonadota</taxon>
        <taxon>Alphaproteobacteria</taxon>
        <taxon>Hyphomicrobiales</taxon>
        <taxon>Brucellaceae</taxon>
        <taxon>Brucella/Ochrobactrum group</taxon>
        <taxon>Brucella</taxon>
    </lineage>
</organism>
<dbReference type="PANTHER" id="PTHR43433:SF5">
    <property type="entry name" value="AB HYDROLASE-1 DOMAIN-CONTAINING PROTEIN"/>
    <property type="match status" value="1"/>
</dbReference>
<dbReference type="PRINTS" id="PR00111">
    <property type="entry name" value="ABHYDROLASE"/>
</dbReference>
<protein>
    <submittedName>
        <fullName evidence="2">Alpha/beta hydrolase family protein</fullName>
    </submittedName>
</protein>
<evidence type="ECO:0000313" key="3">
    <source>
        <dbReference type="Proteomes" id="UP000216188"/>
    </source>
</evidence>
<dbReference type="InterPro" id="IPR029058">
    <property type="entry name" value="AB_hydrolase_fold"/>
</dbReference>
<dbReference type="Gene3D" id="3.40.50.1820">
    <property type="entry name" value="alpha/beta hydrolase"/>
    <property type="match status" value="1"/>
</dbReference>
<proteinExistence type="predicted"/>
<name>A0A256G8E3_9HYPH</name>
<evidence type="ECO:0000259" key="1">
    <source>
        <dbReference type="Pfam" id="PF00561"/>
    </source>
</evidence>
<keyword evidence="3" id="KW-1185">Reference proteome</keyword>
<keyword evidence="2" id="KW-0378">Hydrolase</keyword>
<dbReference type="RefSeq" id="WP_094544017.1">
    <property type="nucleotide sequence ID" value="NZ_CP091785.1"/>
</dbReference>
<feature type="domain" description="AB hydrolase-1" evidence="1">
    <location>
        <begin position="22"/>
        <end position="135"/>
    </location>
</feature>
<dbReference type="GeneID" id="93111782"/>
<dbReference type="InterPro" id="IPR000073">
    <property type="entry name" value="AB_hydrolase_1"/>
</dbReference>
<dbReference type="Pfam" id="PF00561">
    <property type="entry name" value="Abhydrolase_1"/>
    <property type="match status" value="1"/>
</dbReference>
<sequence>MSIALADDGCRLYYEVKGEGQPIVLIPGLGGDGRFWAGVEKALKGFQIITIDHRGAGRSDRPDNGYSIERIASDVLTILDTEKIDGAHLVGHSTGGTVVQTIALDAPERARSLVISGSWARPDARFRALFLSRWEMMQKGEVTAYQNLTHVFGYTADWIAAHELELREAVTSAAHYLAPYKVTAQRIAMLLDFDRSQELAAINQPTLLLGARDDIMIPYHHIEELRRLIVHSEMQEMQGGHFFPRLAPQRFADVITIFFNST</sequence>
<dbReference type="EMBL" id="NNRM01000039">
    <property type="protein sequence ID" value="OYR23395.1"/>
    <property type="molecule type" value="Genomic_DNA"/>
</dbReference>
<evidence type="ECO:0000313" key="2">
    <source>
        <dbReference type="EMBL" id="OYR23395.1"/>
    </source>
</evidence>
<reference evidence="2 3" key="1">
    <citation type="submission" date="2017-07" db="EMBL/GenBank/DDBJ databases">
        <title>Phylogenetic study on the rhizospheric bacterium Ochrobactrum sp. A44.</title>
        <authorList>
            <person name="Krzyzanowska D.M."/>
            <person name="Ossowicki A."/>
            <person name="Rajewska M."/>
            <person name="Maciag T."/>
            <person name="Kaczynski Z."/>
            <person name="Czerwicka M."/>
            <person name="Jafra S."/>
        </authorList>
    </citation>
    <scope>NUCLEOTIDE SEQUENCE [LARGE SCALE GENOMIC DNA]</scope>
    <source>
        <strain evidence="2 3">CCUG 30717</strain>
    </source>
</reference>
<dbReference type="GO" id="GO:0016787">
    <property type="term" value="F:hydrolase activity"/>
    <property type="evidence" value="ECO:0007669"/>
    <property type="project" value="UniProtKB-KW"/>
</dbReference>
<gene>
    <name evidence="2" type="ORF">CEV34_3399</name>
</gene>
<dbReference type="Proteomes" id="UP000216188">
    <property type="component" value="Unassembled WGS sequence"/>
</dbReference>
<dbReference type="InterPro" id="IPR050471">
    <property type="entry name" value="AB_hydrolase"/>
</dbReference>
<dbReference type="SUPFAM" id="SSF53474">
    <property type="entry name" value="alpha/beta-Hydrolases"/>
    <property type="match status" value="1"/>
</dbReference>
<dbReference type="AlphaFoldDB" id="A0A256G8E3"/>
<dbReference type="PANTHER" id="PTHR43433">
    <property type="entry name" value="HYDROLASE, ALPHA/BETA FOLD FAMILY PROTEIN"/>
    <property type="match status" value="1"/>
</dbReference>
<accession>A0A256G8E3</accession>
<comment type="caution">
    <text evidence="2">The sequence shown here is derived from an EMBL/GenBank/DDBJ whole genome shotgun (WGS) entry which is preliminary data.</text>
</comment>